<gene>
    <name evidence="5" type="ORF">CRG98_043380</name>
</gene>
<keyword evidence="2" id="KW-0378">Hydrolase</keyword>
<dbReference type="PANTHER" id="PTHR42648:SF18">
    <property type="entry name" value="RETROTRANSPOSON, UNCLASSIFIED-LIKE PROTEIN"/>
    <property type="match status" value="1"/>
</dbReference>
<dbReference type="SUPFAM" id="SSF56672">
    <property type="entry name" value="DNA/RNA polymerases"/>
    <property type="match status" value="1"/>
</dbReference>
<dbReference type="Proteomes" id="UP000233551">
    <property type="component" value="Unassembled WGS sequence"/>
</dbReference>
<organism evidence="5 6">
    <name type="scientific">Punica granatum</name>
    <name type="common">Pomegranate</name>
    <dbReference type="NCBI Taxonomy" id="22663"/>
    <lineage>
        <taxon>Eukaryota</taxon>
        <taxon>Viridiplantae</taxon>
        <taxon>Streptophyta</taxon>
        <taxon>Embryophyta</taxon>
        <taxon>Tracheophyta</taxon>
        <taxon>Spermatophyta</taxon>
        <taxon>Magnoliopsida</taxon>
        <taxon>eudicotyledons</taxon>
        <taxon>Gunneridae</taxon>
        <taxon>Pentapetalae</taxon>
        <taxon>rosids</taxon>
        <taxon>malvids</taxon>
        <taxon>Myrtales</taxon>
        <taxon>Lythraceae</taxon>
        <taxon>Punica</taxon>
    </lineage>
</organism>
<dbReference type="EMBL" id="PGOL01004950">
    <property type="protein sequence ID" value="PKI36228.1"/>
    <property type="molecule type" value="Genomic_DNA"/>
</dbReference>
<evidence type="ECO:0000256" key="2">
    <source>
        <dbReference type="ARBA" id="ARBA00022801"/>
    </source>
</evidence>
<dbReference type="Pfam" id="PF25597">
    <property type="entry name" value="SH3_retrovirus"/>
    <property type="match status" value="1"/>
</dbReference>
<protein>
    <submittedName>
        <fullName evidence="5">Uncharacterized protein</fullName>
    </submittedName>
</protein>
<evidence type="ECO:0000259" key="4">
    <source>
        <dbReference type="Pfam" id="PF25597"/>
    </source>
</evidence>
<feature type="domain" description="Retroviral polymerase SH3-like" evidence="4">
    <location>
        <begin position="61"/>
        <end position="124"/>
    </location>
</feature>
<dbReference type="Pfam" id="PF07727">
    <property type="entry name" value="RVT_2"/>
    <property type="match status" value="1"/>
</dbReference>
<keyword evidence="1" id="KW-0479">Metal-binding</keyword>
<dbReference type="STRING" id="22663.A0A2I0HX09"/>
<dbReference type="AlphaFoldDB" id="A0A2I0HX09"/>
<comment type="caution">
    <text evidence="5">The sequence shown here is derived from an EMBL/GenBank/DDBJ whole genome shotgun (WGS) entry which is preliminary data.</text>
</comment>
<dbReference type="InterPro" id="IPR036397">
    <property type="entry name" value="RNaseH_sf"/>
</dbReference>
<dbReference type="Gene3D" id="3.30.420.10">
    <property type="entry name" value="Ribonuclease H-like superfamily/Ribonuclease H"/>
    <property type="match status" value="1"/>
</dbReference>
<dbReference type="SUPFAM" id="SSF53098">
    <property type="entry name" value="Ribonuclease H-like"/>
    <property type="match status" value="1"/>
</dbReference>
<proteinExistence type="predicted"/>
<feature type="non-terminal residue" evidence="5">
    <location>
        <position position="282"/>
    </location>
</feature>
<evidence type="ECO:0000313" key="6">
    <source>
        <dbReference type="Proteomes" id="UP000233551"/>
    </source>
</evidence>
<dbReference type="GO" id="GO:0016787">
    <property type="term" value="F:hydrolase activity"/>
    <property type="evidence" value="ECO:0007669"/>
    <property type="project" value="UniProtKB-KW"/>
</dbReference>
<feature type="domain" description="Reverse transcriptase Ty1/copia-type" evidence="3">
    <location>
        <begin position="170"/>
        <end position="279"/>
    </location>
</feature>
<evidence type="ECO:0000256" key="1">
    <source>
        <dbReference type="ARBA" id="ARBA00022723"/>
    </source>
</evidence>
<evidence type="ECO:0000313" key="5">
    <source>
        <dbReference type="EMBL" id="PKI36228.1"/>
    </source>
</evidence>
<dbReference type="PANTHER" id="PTHR42648">
    <property type="entry name" value="TRANSPOSASE, PUTATIVE-RELATED"/>
    <property type="match status" value="1"/>
</dbReference>
<dbReference type="InterPro" id="IPR057670">
    <property type="entry name" value="SH3_retrovirus"/>
</dbReference>
<dbReference type="GO" id="GO:0046872">
    <property type="term" value="F:metal ion binding"/>
    <property type="evidence" value="ECO:0007669"/>
    <property type="project" value="UniProtKB-KW"/>
</dbReference>
<keyword evidence="6" id="KW-1185">Reference proteome</keyword>
<dbReference type="InterPro" id="IPR043502">
    <property type="entry name" value="DNA/RNA_pol_sf"/>
</dbReference>
<sequence>MEMARCLMHEKDLPKRFWAEAANTAVFLLNRLPTKAVEGKTPYEAWYGVKPVVKNLRVFGCLCYSHVPQTKRSKLDEKSEPGIFVGYSLQSKGYRVFQPQTDRVIVSRDVVFLEEEKWSWNNENQVKSSVSSPQQPEVPVSANDWIDEMIDDEPKWIEAMKEEMMMIEKNGTWQLTDRPPDRKVIGVKWVYRTKLNPDGSVNKLKARLVVKGYAQVWGIDYSETFAPVARLDTIRLLLAIAAQKSWKIFQLDVKSAFLNGVLEEEIYVEQPEGFAVKGVGDK</sequence>
<dbReference type="GO" id="GO:0003676">
    <property type="term" value="F:nucleic acid binding"/>
    <property type="evidence" value="ECO:0007669"/>
    <property type="project" value="InterPro"/>
</dbReference>
<evidence type="ECO:0000259" key="3">
    <source>
        <dbReference type="Pfam" id="PF07727"/>
    </source>
</evidence>
<dbReference type="InterPro" id="IPR039537">
    <property type="entry name" value="Retrotran_Ty1/copia-like"/>
</dbReference>
<name>A0A2I0HX09_PUNGR</name>
<accession>A0A2I0HX09</accession>
<dbReference type="InterPro" id="IPR013103">
    <property type="entry name" value="RVT_2"/>
</dbReference>
<reference evidence="5 6" key="1">
    <citation type="submission" date="2017-11" db="EMBL/GenBank/DDBJ databases">
        <title>De-novo sequencing of pomegranate (Punica granatum L.) genome.</title>
        <authorList>
            <person name="Akparov Z."/>
            <person name="Amiraslanov A."/>
            <person name="Hajiyeva S."/>
            <person name="Abbasov M."/>
            <person name="Kaur K."/>
            <person name="Hamwieh A."/>
            <person name="Solovyev V."/>
            <person name="Salamov A."/>
            <person name="Braich B."/>
            <person name="Kosarev P."/>
            <person name="Mahmoud A."/>
            <person name="Hajiyev E."/>
            <person name="Babayeva S."/>
            <person name="Izzatullayeva V."/>
            <person name="Mammadov A."/>
            <person name="Mammadov A."/>
            <person name="Sharifova S."/>
            <person name="Ojaghi J."/>
            <person name="Eynullazada K."/>
            <person name="Bayramov B."/>
            <person name="Abdulazimova A."/>
            <person name="Shahmuradov I."/>
        </authorList>
    </citation>
    <scope>NUCLEOTIDE SEQUENCE [LARGE SCALE GENOMIC DNA]</scope>
    <source>
        <strain evidence="6">cv. AG2017</strain>
        <tissue evidence="5">Leaf</tissue>
    </source>
</reference>
<dbReference type="InterPro" id="IPR012337">
    <property type="entry name" value="RNaseH-like_sf"/>
</dbReference>